<dbReference type="AlphaFoldDB" id="A0A072VQF7"/>
<reference evidence="2" key="3">
    <citation type="submission" date="2015-04" db="UniProtKB">
        <authorList>
            <consortium name="EnsemblPlants"/>
        </authorList>
    </citation>
    <scope>IDENTIFICATION</scope>
    <source>
        <strain evidence="2">cv. Jemalong A17</strain>
    </source>
</reference>
<dbReference type="HOGENOM" id="CLU_3127314_0_0_1"/>
<name>A0A072VQF7_MEDTR</name>
<reference evidence="1 3" key="1">
    <citation type="journal article" date="2011" name="Nature">
        <title>The Medicago genome provides insight into the evolution of rhizobial symbioses.</title>
        <authorList>
            <person name="Young N.D."/>
            <person name="Debelle F."/>
            <person name="Oldroyd G.E."/>
            <person name="Geurts R."/>
            <person name="Cannon S.B."/>
            <person name="Udvardi M.K."/>
            <person name="Benedito V.A."/>
            <person name="Mayer K.F."/>
            <person name="Gouzy J."/>
            <person name="Schoof H."/>
            <person name="Van de Peer Y."/>
            <person name="Proost S."/>
            <person name="Cook D.R."/>
            <person name="Meyers B.C."/>
            <person name="Spannagl M."/>
            <person name="Cheung F."/>
            <person name="De Mita S."/>
            <person name="Krishnakumar V."/>
            <person name="Gundlach H."/>
            <person name="Zhou S."/>
            <person name="Mudge J."/>
            <person name="Bharti A.K."/>
            <person name="Murray J.D."/>
            <person name="Naoumkina M.A."/>
            <person name="Rosen B."/>
            <person name="Silverstein K.A."/>
            <person name="Tang H."/>
            <person name="Rombauts S."/>
            <person name="Zhao P.X."/>
            <person name="Zhou P."/>
            <person name="Barbe V."/>
            <person name="Bardou P."/>
            <person name="Bechner M."/>
            <person name="Bellec A."/>
            <person name="Berger A."/>
            <person name="Berges H."/>
            <person name="Bidwell S."/>
            <person name="Bisseling T."/>
            <person name="Choisne N."/>
            <person name="Couloux A."/>
            <person name="Denny R."/>
            <person name="Deshpande S."/>
            <person name="Dai X."/>
            <person name="Doyle J.J."/>
            <person name="Dudez A.M."/>
            <person name="Farmer A.D."/>
            <person name="Fouteau S."/>
            <person name="Franken C."/>
            <person name="Gibelin C."/>
            <person name="Gish J."/>
            <person name="Goldstein S."/>
            <person name="Gonzalez A.J."/>
            <person name="Green P.J."/>
            <person name="Hallab A."/>
            <person name="Hartog M."/>
            <person name="Hua A."/>
            <person name="Humphray S.J."/>
            <person name="Jeong D.H."/>
            <person name="Jing Y."/>
            <person name="Jocker A."/>
            <person name="Kenton S.M."/>
            <person name="Kim D.J."/>
            <person name="Klee K."/>
            <person name="Lai H."/>
            <person name="Lang C."/>
            <person name="Lin S."/>
            <person name="Macmil S.L."/>
            <person name="Magdelenat G."/>
            <person name="Matthews L."/>
            <person name="McCorrison J."/>
            <person name="Monaghan E.L."/>
            <person name="Mun J.H."/>
            <person name="Najar F.Z."/>
            <person name="Nicholson C."/>
            <person name="Noirot C."/>
            <person name="O'Bleness M."/>
            <person name="Paule C.R."/>
            <person name="Poulain J."/>
            <person name="Prion F."/>
            <person name="Qin B."/>
            <person name="Qu C."/>
            <person name="Retzel E.F."/>
            <person name="Riddle C."/>
            <person name="Sallet E."/>
            <person name="Samain S."/>
            <person name="Samson N."/>
            <person name="Sanders I."/>
            <person name="Saurat O."/>
            <person name="Scarpelli C."/>
            <person name="Schiex T."/>
            <person name="Segurens B."/>
            <person name="Severin A.J."/>
            <person name="Sherrier D.J."/>
            <person name="Shi R."/>
            <person name="Sims S."/>
            <person name="Singer S.R."/>
            <person name="Sinharoy S."/>
            <person name="Sterck L."/>
            <person name="Viollet A."/>
            <person name="Wang B.B."/>
            <person name="Wang K."/>
            <person name="Wang M."/>
            <person name="Wang X."/>
            <person name="Warfsmann J."/>
            <person name="Weissenbach J."/>
            <person name="White D.D."/>
            <person name="White J.D."/>
            <person name="Wiley G.B."/>
            <person name="Wincker P."/>
            <person name="Xing Y."/>
            <person name="Yang L."/>
            <person name="Yao Z."/>
            <person name="Ying F."/>
            <person name="Zhai J."/>
            <person name="Zhou L."/>
            <person name="Zuber A."/>
            <person name="Denarie J."/>
            <person name="Dixon R.A."/>
            <person name="May G.D."/>
            <person name="Schwartz D.C."/>
            <person name="Rogers J."/>
            <person name="Quetier F."/>
            <person name="Town C.D."/>
            <person name="Roe B.A."/>
        </authorList>
    </citation>
    <scope>NUCLEOTIDE SEQUENCE [LARGE SCALE GENOMIC DNA]</scope>
    <source>
        <strain evidence="1">A17</strain>
        <strain evidence="2 3">cv. Jemalong A17</strain>
    </source>
</reference>
<protein>
    <submittedName>
        <fullName evidence="1 2">Uncharacterized protein</fullName>
    </submittedName>
</protein>
<dbReference type="EnsemblPlants" id="KEH43876">
    <property type="protein sequence ID" value="KEH43876"/>
    <property type="gene ID" value="MTR_1g103700"/>
</dbReference>
<evidence type="ECO:0000313" key="1">
    <source>
        <dbReference type="EMBL" id="KEH43876.1"/>
    </source>
</evidence>
<dbReference type="EMBL" id="CM001217">
    <property type="protein sequence ID" value="KEH43876.1"/>
    <property type="molecule type" value="Genomic_DNA"/>
</dbReference>
<evidence type="ECO:0000313" key="3">
    <source>
        <dbReference type="Proteomes" id="UP000002051"/>
    </source>
</evidence>
<proteinExistence type="predicted"/>
<reference evidence="1 3" key="2">
    <citation type="journal article" date="2014" name="BMC Genomics">
        <title>An improved genome release (version Mt4.0) for the model legume Medicago truncatula.</title>
        <authorList>
            <person name="Tang H."/>
            <person name="Krishnakumar V."/>
            <person name="Bidwell S."/>
            <person name="Rosen B."/>
            <person name="Chan A."/>
            <person name="Zhou S."/>
            <person name="Gentzbittel L."/>
            <person name="Childs K.L."/>
            <person name="Yandell M."/>
            <person name="Gundlach H."/>
            <person name="Mayer K.F."/>
            <person name="Schwartz D.C."/>
            <person name="Town C.D."/>
        </authorList>
    </citation>
    <scope>GENOME REANNOTATION</scope>
    <source>
        <strain evidence="1">A17</strain>
        <strain evidence="2 3">cv. Jemalong A17</strain>
    </source>
</reference>
<dbReference type="Proteomes" id="UP000002051">
    <property type="component" value="Unassembled WGS sequence"/>
</dbReference>
<evidence type="ECO:0000313" key="2">
    <source>
        <dbReference type="EnsemblPlants" id="KEH43876"/>
    </source>
</evidence>
<gene>
    <name evidence="1" type="ordered locus">MTR_1g103700</name>
</gene>
<sequence length="50" mass="5370">MNHDLYVIGFINNGDMVQNVGWSSHDTTPSKALDSSLAAILEGSFCIRGS</sequence>
<organism evidence="1 3">
    <name type="scientific">Medicago truncatula</name>
    <name type="common">Barrel medic</name>
    <name type="synonym">Medicago tribuloides</name>
    <dbReference type="NCBI Taxonomy" id="3880"/>
    <lineage>
        <taxon>Eukaryota</taxon>
        <taxon>Viridiplantae</taxon>
        <taxon>Streptophyta</taxon>
        <taxon>Embryophyta</taxon>
        <taxon>Tracheophyta</taxon>
        <taxon>Spermatophyta</taxon>
        <taxon>Magnoliopsida</taxon>
        <taxon>eudicotyledons</taxon>
        <taxon>Gunneridae</taxon>
        <taxon>Pentapetalae</taxon>
        <taxon>rosids</taxon>
        <taxon>fabids</taxon>
        <taxon>Fabales</taxon>
        <taxon>Fabaceae</taxon>
        <taxon>Papilionoideae</taxon>
        <taxon>50 kb inversion clade</taxon>
        <taxon>NPAAA clade</taxon>
        <taxon>Hologalegina</taxon>
        <taxon>IRL clade</taxon>
        <taxon>Trifolieae</taxon>
        <taxon>Medicago</taxon>
    </lineage>
</organism>
<accession>A0A072VQF7</accession>
<keyword evidence="3" id="KW-1185">Reference proteome</keyword>